<evidence type="ECO:0000313" key="3">
    <source>
        <dbReference type="Proteomes" id="UP001597169"/>
    </source>
</evidence>
<evidence type="ECO:0000313" key="2">
    <source>
        <dbReference type="EMBL" id="MFD1127515.1"/>
    </source>
</evidence>
<accession>A0ABW3Q018</accession>
<keyword evidence="1" id="KW-1133">Transmembrane helix</keyword>
<evidence type="ECO:0000256" key="1">
    <source>
        <dbReference type="SAM" id="Phobius"/>
    </source>
</evidence>
<keyword evidence="3" id="KW-1185">Reference proteome</keyword>
<protein>
    <submittedName>
        <fullName evidence="2">Uncharacterized protein</fullName>
    </submittedName>
</protein>
<reference evidence="3" key="1">
    <citation type="journal article" date="2019" name="Int. J. Syst. Evol. Microbiol.">
        <title>The Global Catalogue of Microorganisms (GCM) 10K type strain sequencing project: providing services to taxonomists for standard genome sequencing and annotation.</title>
        <authorList>
            <consortium name="The Broad Institute Genomics Platform"/>
            <consortium name="The Broad Institute Genome Sequencing Center for Infectious Disease"/>
            <person name="Wu L."/>
            <person name="Ma J."/>
        </authorList>
    </citation>
    <scope>NUCLEOTIDE SEQUENCE [LARGE SCALE GENOMIC DNA]</scope>
    <source>
        <strain evidence="3">CCUG 53519</strain>
    </source>
</reference>
<proteinExistence type="predicted"/>
<gene>
    <name evidence="2" type="ORF">ACFQ3J_04895</name>
</gene>
<keyword evidence="1" id="KW-0472">Membrane</keyword>
<dbReference type="EMBL" id="JBHTKX010000001">
    <property type="protein sequence ID" value="MFD1127515.1"/>
    <property type="molecule type" value="Genomic_DNA"/>
</dbReference>
<comment type="caution">
    <text evidence="2">The sequence shown here is derived from an EMBL/GenBank/DDBJ whole genome shotgun (WGS) entry which is preliminary data.</text>
</comment>
<dbReference type="RefSeq" id="WP_379292285.1">
    <property type="nucleotide sequence ID" value="NZ_JBHTKX010000001.1"/>
</dbReference>
<sequence>MNTINNKAIIGLLAVFLIFTAVVLYSFLTDDSEEKFMEQLSLHQKIEEQDIDSIRMSKVVLINSTFKHIDIDLSKDQIHRIITTFNSLSPKRIFDDELMNKKNI</sequence>
<dbReference type="Proteomes" id="UP001597169">
    <property type="component" value="Unassembled WGS sequence"/>
</dbReference>
<feature type="transmembrane region" description="Helical" evidence="1">
    <location>
        <begin position="6"/>
        <end position="28"/>
    </location>
</feature>
<keyword evidence="1" id="KW-0812">Transmembrane</keyword>
<name>A0ABW3Q018_9BACL</name>
<organism evidence="2 3">
    <name type="scientific">Paenibacillus provencensis</name>
    <dbReference type="NCBI Taxonomy" id="441151"/>
    <lineage>
        <taxon>Bacteria</taxon>
        <taxon>Bacillati</taxon>
        <taxon>Bacillota</taxon>
        <taxon>Bacilli</taxon>
        <taxon>Bacillales</taxon>
        <taxon>Paenibacillaceae</taxon>
        <taxon>Paenibacillus</taxon>
    </lineage>
</organism>